<dbReference type="HAMAP" id="MF_00862">
    <property type="entry name" value="DabB"/>
    <property type="match status" value="1"/>
</dbReference>
<feature type="transmembrane region" description="Helical" evidence="7">
    <location>
        <begin position="240"/>
        <end position="262"/>
    </location>
</feature>
<feature type="transmembrane region" description="Helical" evidence="7">
    <location>
        <begin position="67"/>
        <end position="89"/>
    </location>
</feature>
<dbReference type="RefSeq" id="WP_173291882.1">
    <property type="nucleotide sequence ID" value="NZ_AP021888.1"/>
</dbReference>
<organism evidence="10 11">
    <name type="scientific">Thiosulfativibrio zosterae</name>
    <dbReference type="NCBI Taxonomy" id="2675053"/>
    <lineage>
        <taxon>Bacteria</taxon>
        <taxon>Pseudomonadati</taxon>
        <taxon>Pseudomonadota</taxon>
        <taxon>Gammaproteobacteria</taxon>
        <taxon>Thiotrichales</taxon>
        <taxon>Piscirickettsiaceae</taxon>
        <taxon>Thiosulfativibrio</taxon>
    </lineage>
</organism>
<dbReference type="InterPro" id="IPR046396">
    <property type="entry name" value="Transporter_DabB"/>
</dbReference>
<accession>A0A6F8PPV3</accession>
<evidence type="ECO:0000256" key="1">
    <source>
        <dbReference type="ARBA" id="ARBA00004127"/>
    </source>
</evidence>
<dbReference type="GO" id="GO:0015990">
    <property type="term" value="P:electron transport coupled proton transport"/>
    <property type="evidence" value="ECO:0007669"/>
    <property type="project" value="TreeGrafter"/>
</dbReference>
<evidence type="ECO:0000313" key="10">
    <source>
        <dbReference type="EMBL" id="BBP44135.1"/>
    </source>
</evidence>
<dbReference type="PANTHER" id="PTHR42829">
    <property type="entry name" value="NADH-UBIQUINONE OXIDOREDUCTASE CHAIN 5"/>
    <property type="match status" value="1"/>
</dbReference>
<comment type="subcellular location">
    <subcellularLocation>
        <location evidence="7">Cell membrane</location>
        <topology evidence="7">Multi-pass membrane protein</topology>
    </subcellularLocation>
    <subcellularLocation>
        <location evidence="1">Endomembrane system</location>
        <topology evidence="1">Multi-pass membrane protein</topology>
    </subcellularLocation>
    <subcellularLocation>
        <location evidence="8">Membrane</location>
        <topology evidence="8">Multi-pass membrane protein</topology>
    </subcellularLocation>
</comment>
<reference evidence="11" key="1">
    <citation type="submission" date="2019-11" db="EMBL/GenBank/DDBJ databases">
        <title>Isolation and characterization of two novel species in the genus Thiomicrorhabdus.</title>
        <authorList>
            <person name="Mochizuki J."/>
            <person name="Kojima H."/>
            <person name="Fukui M."/>
        </authorList>
    </citation>
    <scope>NUCLEOTIDE SEQUENCE [LARGE SCALE GENOMIC DNA]</scope>
    <source>
        <strain evidence="11">AkT22</strain>
    </source>
</reference>
<feature type="domain" description="NADH:quinone oxidoreductase/Mrp antiporter transmembrane" evidence="9">
    <location>
        <begin position="123"/>
        <end position="340"/>
    </location>
</feature>
<dbReference type="PANTHER" id="PTHR42829:SF1">
    <property type="entry name" value="INORGANIC CARBON TRANSPORTER SUBUNIT DABB-RELATED"/>
    <property type="match status" value="1"/>
</dbReference>
<evidence type="ECO:0000256" key="4">
    <source>
        <dbReference type="ARBA" id="ARBA00022692"/>
    </source>
</evidence>
<dbReference type="NCBIfam" id="NF006029">
    <property type="entry name" value="PRK08168.1"/>
    <property type="match status" value="1"/>
</dbReference>
<dbReference type="EMBL" id="AP021888">
    <property type="protein sequence ID" value="BBP44135.1"/>
    <property type="molecule type" value="Genomic_DNA"/>
</dbReference>
<evidence type="ECO:0000256" key="8">
    <source>
        <dbReference type="RuleBase" id="RU000320"/>
    </source>
</evidence>
<comment type="similarity">
    <text evidence="7">Belongs to the inorganic carbon transporter (TC 9.A.2) DabB family.</text>
</comment>
<feature type="transmembrane region" description="Helical" evidence="7">
    <location>
        <begin position="6"/>
        <end position="24"/>
    </location>
</feature>
<dbReference type="InterPro" id="IPR003945">
    <property type="entry name" value="NU5C-like"/>
</dbReference>
<evidence type="ECO:0000313" key="11">
    <source>
        <dbReference type="Proteomes" id="UP000501466"/>
    </source>
</evidence>
<dbReference type="PRINTS" id="PR01434">
    <property type="entry name" value="NADHDHGNASE5"/>
</dbReference>
<dbReference type="GO" id="GO:0003954">
    <property type="term" value="F:NADH dehydrogenase activity"/>
    <property type="evidence" value="ECO:0007669"/>
    <property type="project" value="TreeGrafter"/>
</dbReference>
<dbReference type="GO" id="GO:0008137">
    <property type="term" value="F:NADH dehydrogenase (ubiquinone) activity"/>
    <property type="evidence" value="ECO:0007669"/>
    <property type="project" value="InterPro"/>
</dbReference>
<dbReference type="GO" id="GO:0005886">
    <property type="term" value="C:plasma membrane"/>
    <property type="evidence" value="ECO:0007669"/>
    <property type="project" value="UniProtKB-SubCell"/>
</dbReference>
<dbReference type="AlphaFoldDB" id="A0A6F8PPV3"/>
<protein>
    <recommendedName>
        <fullName evidence="7">Probable inorganic carbon transporter subunit DabB</fullName>
    </recommendedName>
</protein>
<proteinExistence type="inferred from homology"/>
<name>A0A6F8PPV3_9GAMM</name>
<gene>
    <name evidence="7" type="primary">dabB</name>
    <name evidence="10" type="ORF">THMIRHAT_18810</name>
</gene>
<evidence type="ECO:0000256" key="7">
    <source>
        <dbReference type="HAMAP-Rule" id="MF_00862"/>
    </source>
</evidence>
<dbReference type="KEGG" id="tzo:THMIRHAT_18810"/>
<feature type="transmembrane region" description="Helical" evidence="7">
    <location>
        <begin position="156"/>
        <end position="178"/>
    </location>
</feature>
<dbReference type="Pfam" id="PF00361">
    <property type="entry name" value="Proton_antipo_M"/>
    <property type="match status" value="1"/>
</dbReference>
<keyword evidence="5 7" id="KW-1133">Transmembrane helix</keyword>
<evidence type="ECO:0000256" key="3">
    <source>
        <dbReference type="ARBA" id="ARBA00022475"/>
    </source>
</evidence>
<sequence>MNTPMVWSIMLYAIPLLFLMGAGANSRKVNWGVAKWVTQMALAISTIFALLVVLGKVSLTDVHSVAWLNPSTSSLVMLVLISFIALVNVRFSEKYMSGNAEEEERYVRWLMLSLGAVTLVVISNHLLVFMVAWIAISIGLHQLLVFYPQRQRAVLAAYKKFIFARLAEISLFSAILLLHKDTGSWLISDVYTAMSQATELNGLQEAAAILLALTALIKCAQLPLHGWLIQVVESPTPVSALLHAGIINLGGFLMILFAPLMIQSAIAQWLLLIVGGLTTVVAALIMMTKISVKVRLAWSTMSQMGLMLVECGLGLYELALLHLVAHSCYKAYAFLNSGSEVESDLKRRLALPKMPRAPQWISSFLIASGFVLGMIWVFDISAPYSPWLLLGIAMMILVAERDSRLQRGGLFGVLSMALILVAAYSLQKYGAGLVVQSLPDAVGLWGDIWMSALFITFMALYWILKYWPEHPKVMHFRVALYAGFYLDEWVTRVSLKFFPKRLPVRFNPKQLQIAAREMIQ</sequence>
<feature type="transmembrane region" description="Helical" evidence="7">
    <location>
        <begin position="36"/>
        <end position="55"/>
    </location>
</feature>
<evidence type="ECO:0000256" key="6">
    <source>
        <dbReference type="ARBA" id="ARBA00023136"/>
    </source>
</evidence>
<feature type="transmembrane region" description="Helical" evidence="7">
    <location>
        <begin position="408"/>
        <end position="426"/>
    </location>
</feature>
<dbReference type="Proteomes" id="UP000501466">
    <property type="component" value="Chromosome"/>
</dbReference>
<keyword evidence="6 7" id="KW-0472">Membrane</keyword>
<feature type="transmembrane region" description="Helical" evidence="7">
    <location>
        <begin position="357"/>
        <end position="378"/>
    </location>
</feature>
<keyword evidence="2 7" id="KW-0813">Transport</keyword>
<evidence type="ECO:0000256" key="5">
    <source>
        <dbReference type="ARBA" id="ARBA00022989"/>
    </source>
</evidence>
<keyword evidence="11" id="KW-1185">Reference proteome</keyword>
<feature type="transmembrane region" description="Helical" evidence="7">
    <location>
        <begin position="384"/>
        <end position="401"/>
    </location>
</feature>
<evidence type="ECO:0000259" key="9">
    <source>
        <dbReference type="Pfam" id="PF00361"/>
    </source>
</evidence>
<feature type="transmembrane region" description="Helical" evidence="7">
    <location>
        <begin position="109"/>
        <end position="136"/>
    </location>
</feature>
<keyword evidence="4 7" id="KW-0812">Transmembrane</keyword>
<comment type="function">
    <text evidence="7">Part of an energy-coupled inorganic carbon pump.</text>
</comment>
<comment type="subunit">
    <text evidence="7">Forms a complex with DabA.</text>
</comment>
<dbReference type="GO" id="GO:0042773">
    <property type="term" value="P:ATP synthesis coupled electron transport"/>
    <property type="evidence" value="ECO:0007669"/>
    <property type="project" value="InterPro"/>
</dbReference>
<dbReference type="GO" id="GO:0012505">
    <property type="term" value="C:endomembrane system"/>
    <property type="evidence" value="ECO:0007669"/>
    <property type="project" value="UniProtKB-SubCell"/>
</dbReference>
<evidence type="ECO:0000256" key="2">
    <source>
        <dbReference type="ARBA" id="ARBA00022448"/>
    </source>
</evidence>
<keyword evidence="3 7" id="KW-1003">Cell membrane</keyword>
<feature type="transmembrane region" description="Helical" evidence="7">
    <location>
        <begin position="304"/>
        <end position="325"/>
    </location>
</feature>
<feature type="transmembrane region" description="Helical" evidence="7">
    <location>
        <begin position="269"/>
        <end position="292"/>
    </location>
</feature>
<feature type="transmembrane region" description="Helical" evidence="7">
    <location>
        <begin position="446"/>
        <end position="464"/>
    </location>
</feature>
<dbReference type="InterPro" id="IPR001750">
    <property type="entry name" value="ND/Mrp_TM"/>
</dbReference>